<evidence type="ECO:0000256" key="1">
    <source>
        <dbReference type="ARBA" id="ARBA00022723"/>
    </source>
</evidence>
<sequence length="391" mass="44452">MSRDENGTFQCVDGGCLLWAVLALARLDAKLPSQDEALRLKHDHNDGFALRLRSTIDDIMLGFLDVTVLWDAEDSKSANRSVSELLRTATNYFQQLDSEFLHLHAIFKAFNSKIMASGAESQLRPAEPFAAGGMVSTIATQMLQLIAPSMVSFIDAFNQMSETLTQDPFEPLLYRFVLTRADPISRIIEEFIDTSYLHMMPEHAEIDSKLLVQVFQSTLVSKIRTGLTMLIRRRAPYRGTTIDIDGPMTKRDLEIFYRYITKMFGYASPLFEGFWARIVEPDSNHATDGSDYGMDDSDYNSDDEVYWQEYEPNNLVDVLAGPDLVSVHQVSHTIPGSPGKECVVCRDFLTQMHRIDICQHMYCEVCLDAQLHVHHESRYKCAMCRADFLLE</sequence>
<feature type="domain" description="RING-type" evidence="5">
    <location>
        <begin position="342"/>
        <end position="385"/>
    </location>
</feature>
<protein>
    <recommendedName>
        <fullName evidence="5">RING-type domain-containing protein</fullName>
    </recommendedName>
</protein>
<dbReference type="OrthoDB" id="3777578at2759"/>
<organism evidence="6 7">
    <name type="scientific">Ophiobolus disseminans</name>
    <dbReference type="NCBI Taxonomy" id="1469910"/>
    <lineage>
        <taxon>Eukaryota</taxon>
        <taxon>Fungi</taxon>
        <taxon>Dikarya</taxon>
        <taxon>Ascomycota</taxon>
        <taxon>Pezizomycotina</taxon>
        <taxon>Dothideomycetes</taxon>
        <taxon>Pleosporomycetidae</taxon>
        <taxon>Pleosporales</taxon>
        <taxon>Pleosporineae</taxon>
        <taxon>Phaeosphaeriaceae</taxon>
        <taxon>Ophiobolus</taxon>
    </lineage>
</organism>
<gene>
    <name evidence="6" type="ORF">CC86DRAFT_436699</name>
</gene>
<dbReference type="InterPro" id="IPR017907">
    <property type="entry name" value="Znf_RING_CS"/>
</dbReference>
<keyword evidence="7" id="KW-1185">Reference proteome</keyword>
<dbReference type="GO" id="GO:0008270">
    <property type="term" value="F:zinc ion binding"/>
    <property type="evidence" value="ECO:0007669"/>
    <property type="project" value="UniProtKB-KW"/>
</dbReference>
<keyword evidence="2 4" id="KW-0863">Zinc-finger</keyword>
<dbReference type="AlphaFoldDB" id="A0A6A7A6W6"/>
<dbReference type="Proteomes" id="UP000799424">
    <property type="component" value="Unassembled WGS sequence"/>
</dbReference>
<dbReference type="PROSITE" id="PS00518">
    <property type="entry name" value="ZF_RING_1"/>
    <property type="match status" value="1"/>
</dbReference>
<dbReference type="SUPFAM" id="SSF57850">
    <property type="entry name" value="RING/U-box"/>
    <property type="match status" value="1"/>
</dbReference>
<dbReference type="Gene3D" id="3.30.40.10">
    <property type="entry name" value="Zinc/RING finger domain, C3HC4 (zinc finger)"/>
    <property type="match status" value="1"/>
</dbReference>
<accession>A0A6A7A6W6</accession>
<keyword evidence="1" id="KW-0479">Metal-binding</keyword>
<evidence type="ECO:0000313" key="7">
    <source>
        <dbReference type="Proteomes" id="UP000799424"/>
    </source>
</evidence>
<dbReference type="InterPro" id="IPR013083">
    <property type="entry name" value="Znf_RING/FYVE/PHD"/>
</dbReference>
<name>A0A6A7A6W6_9PLEO</name>
<dbReference type="PROSITE" id="PS50089">
    <property type="entry name" value="ZF_RING_2"/>
    <property type="match status" value="1"/>
</dbReference>
<dbReference type="InterPro" id="IPR001841">
    <property type="entry name" value="Znf_RING"/>
</dbReference>
<evidence type="ECO:0000256" key="2">
    <source>
        <dbReference type="ARBA" id="ARBA00022771"/>
    </source>
</evidence>
<reference evidence="6" key="1">
    <citation type="journal article" date="2020" name="Stud. Mycol.">
        <title>101 Dothideomycetes genomes: a test case for predicting lifestyles and emergence of pathogens.</title>
        <authorList>
            <person name="Haridas S."/>
            <person name="Albert R."/>
            <person name="Binder M."/>
            <person name="Bloem J."/>
            <person name="Labutti K."/>
            <person name="Salamov A."/>
            <person name="Andreopoulos B."/>
            <person name="Baker S."/>
            <person name="Barry K."/>
            <person name="Bills G."/>
            <person name="Bluhm B."/>
            <person name="Cannon C."/>
            <person name="Castanera R."/>
            <person name="Culley D."/>
            <person name="Daum C."/>
            <person name="Ezra D."/>
            <person name="Gonzalez J."/>
            <person name="Henrissat B."/>
            <person name="Kuo A."/>
            <person name="Liang C."/>
            <person name="Lipzen A."/>
            <person name="Lutzoni F."/>
            <person name="Magnuson J."/>
            <person name="Mondo S."/>
            <person name="Nolan M."/>
            <person name="Ohm R."/>
            <person name="Pangilinan J."/>
            <person name="Park H.-J."/>
            <person name="Ramirez L."/>
            <person name="Alfaro M."/>
            <person name="Sun H."/>
            <person name="Tritt A."/>
            <person name="Yoshinaga Y."/>
            <person name="Zwiers L.-H."/>
            <person name="Turgeon B."/>
            <person name="Goodwin S."/>
            <person name="Spatafora J."/>
            <person name="Crous P."/>
            <person name="Grigoriev I."/>
        </authorList>
    </citation>
    <scope>NUCLEOTIDE SEQUENCE</scope>
    <source>
        <strain evidence="6">CBS 113818</strain>
    </source>
</reference>
<evidence type="ECO:0000259" key="5">
    <source>
        <dbReference type="PROSITE" id="PS50089"/>
    </source>
</evidence>
<keyword evidence="3" id="KW-0862">Zinc</keyword>
<evidence type="ECO:0000256" key="3">
    <source>
        <dbReference type="ARBA" id="ARBA00022833"/>
    </source>
</evidence>
<proteinExistence type="predicted"/>
<evidence type="ECO:0000313" key="6">
    <source>
        <dbReference type="EMBL" id="KAF2829030.1"/>
    </source>
</evidence>
<dbReference type="EMBL" id="MU006221">
    <property type="protein sequence ID" value="KAF2829030.1"/>
    <property type="molecule type" value="Genomic_DNA"/>
</dbReference>
<evidence type="ECO:0000256" key="4">
    <source>
        <dbReference type="PROSITE-ProRule" id="PRU00175"/>
    </source>
</evidence>